<gene>
    <name evidence="2" type="ORF">IQ235_11960</name>
</gene>
<dbReference type="RefSeq" id="WP_264321701.1">
    <property type="nucleotide sequence ID" value="NZ_JADEXN010000203.1"/>
</dbReference>
<keyword evidence="1" id="KW-0812">Transmembrane</keyword>
<keyword evidence="1" id="KW-1133">Transmembrane helix</keyword>
<comment type="caution">
    <text evidence="2">The sequence shown here is derived from an EMBL/GenBank/DDBJ whole genome shotgun (WGS) entry which is preliminary data.</text>
</comment>
<feature type="transmembrane region" description="Helical" evidence="1">
    <location>
        <begin position="33"/>
        <end position="60"/>
    </location>
</feature>
<evidence type="ECO:0000313" key="3">
    <source>
        <dbReference type="Proteomes" id="UP000621799"/>
    </source>
</evidence>
<dbReference type="AlphaFoldDB" id="A0A928VWM7"/>
<sequence length="71" mass="7686">MLLWSFLYLVLGSTAICASFELAEEIESLSAAIFAVICLFLSLFFAPLPVQLLVAMVLLVRTQSSASTSID</sequence>
<keyword evidence="3" id="KW-1185">Reference proteome</keyword>
<organism evidence="2 3">
    <name type="scientific">Zarconia navalis LEGE 11467</name>
    <dbReference type="NCBI Taxonomy" id="1828826"/>
    <lineage>
        <taxon>Bacteria</taxon>
        <taxon>Bacillati</taxon>
        <taxon>Cyanobacteriota</taxon>
        <taxon>Cyanophyceae</taxon>
        <taxon>Oscillatoriophycideae</taxon>
        <taxon>Oscillatoriales</taxon>
        <taxon>Oscillatoriales incertae sedis</taxon>
        <taxon>Zarconia</taxon>
        <taxon>Zarconia navalis</taxon>
    </lineage>
</organism>
<name>A0A928VWM7_9CYAN</name>
<protein>
    <submittedName>
        <fullName evidence="2">Uncharacterized protein</fullName>
    </submittedName>
</protein>
<proteinExistence type="predicted"/>
<accession>A0A928VWM7</accession>
<dbReference type="Proteomes" id="UP000621799">
    <property type="component" value="Unassembled WGS sequence"/>
</dbReference>
<dbReference type="EMBL" id="JADEXN010000203">
    <property type="protein sequence ID" value="MBE9041496.1"/>
    <property type="molecule type" value="Genomic_DNA"/>
</dbReference>
<evidence type="ECO:0000313" key="2">
    <source>
        <dbReference type="EMBL" id="MBE9041496.1"/>
    </source>
</evidence>
<keyword evidence="1" id="KW-0472">Membrane</keyword>
<reference evidence="2" key="1">
    <citation type="submission" date="2020-10" db="EMBL/GenBank/DDBJ databases">
        <authorList>
            <person name="Castelo-Branco R."/>
            <person name="Eusebio N."/>
            <person name="Adriana R."/>
            <person name="Vieira A."/>
            <person name="Brugerolle De Fraissinette N."/>
            <person name="Rezende De Castro R."/>
            <person name="Schneider M.P."/>
            <person name="Vasconcelos V."/>
            <person name="Leao P.N."/>
        </authorList>
    </citation>
    <scope>NUCLEOTIDE SEQUENCE</scope>
    <source>
        <strain evidence="2">LEGE 11467</strain>
    </source>
</reference>
<evidence type="ECO:0000256" key="1">
    <source>
        <dbReference type="SAM" id="Phobius"/>
    </source>
</evidence>